<keyword evidence="2" id="KW-1185">Reference proteome</keyword>
<evidence type="ECO:0008006" key="3">
    <source>
        <dbReference type="Google" id="ProtNLM"/>
    </source>
</evidence>
<gene>
    <name evidence="1" type="ORF">EVOR1521_LOCUS16247</name>
</gene>
<organism evidence="1 2">
    <name type="scientific">Effrenium voratum</name>
    <dbReference type="NCBI Taxonomy" id="2562239"/>
    <lineage>
        <taxon>Eukaryota</taxon>
        <taxon>Sar</taxon>
        <taxon>Alveolata</taxon>
        <taxon>Dinophyceae</taxon>
        <taxon>Suessiales</taxon>
        <taxon>Symbiodiniaceae</taxon>
        <taxon>Effrenium</taxon>
    </lineage>
</organism>
<reference evidence="1" key="1">
    <citation type="submission" date="2023-08" db="EMBL/GenBank/DDBJ databases">
        <authorList>
            <person name="Chen Y."/>
            <person name="Shah S."/>
            <person name="Dougan E. K."/>
            <person name="Thang M."/>
            <person name="Chan C."/>
        </authorList>
    </citation>
    <scope>NUCLEOTIDE SEQUENCE</scope>
</reference>
<comment type="caution">
    <text evidence="1">The sequence shown here is derived from an EMBL/GenBank/DDBJ whole genome shotgun (WGS) entry which is preliminary data.</text>
</comment>
<evidence type="ECO:0000313" key="1">
    <source>
        <dbReference type="EMBL" id="CAJ1390969.1"/>
    </source>
</evidence>
<evidence type="ECO:0000313" key="2">
    <source>
        <dbReference type="Proteomes" id="UP001178507"/>
    </source>
</evidence>
<proteinExistence type="predicted"/>
<protein>
    <recommendedName>
        <fullName evidence="3">ANK_REP_REGION domain-containing protein</fullName>
    </recommendedName>
</protein>
<dbReference type="Proteomes" id="UP001178507">
    <property type="component" value="Unassembled WGS sequence"/>
</dbReference>
<name>A0AA36MY81_9DINO</name>
<accession>A0AA36MY81</accession>
<sequence>MSRELYEAVDVNVTITTSDGLEPLQRLVRTNCSVPLCLGGFDECMHASGTSAVTQVHTCTRDAHMQCQKLLTAGEKFVAMMAEPETYRKLSNKYIATASHPTPGMEKYFTWPVIEDIAAHCDLHSGLLAMVADQLVEMQERPQKAQAIEIFKKLIFNPDFNGSKPLRDDSLLLLFKNDLPTHYMSLQELVLYSPDIAQLQFAFCSSVSPWNVSSTLLSSVVDRVATTAFSNEKQQQRNWQLVLSSLIRCANRVRRNIARRTVGCLRTPKAPPPLYDLAPDETTFEILLPYCNISKPLDREGGTLLHLAAQKGWHHALEGMLKAKDSPKVDAVRNDNMVKEQQ</sequence>
<feature type="non-terminal residue" evidence="1">
    <location>
        <position position="1"/>
    </location>
</feature>
<dbReference type="AlphaFoldDB" id="A0AA36MY81"/>
<dbReference type="EMBL" id="CAUJNA010002189">
    <property type="protein sequence ID" value="CAJ1390969.1"/>
    <property type="molecule type" value="Genomic_DNA"/>
</dbReference>